<reference evidence="1 2" key="1">
    <citation type="journal article" date="2016" name="Genome Announc.">
        <title>Draft Genome Sequence of Paenibacillus amylolyticus Heshi-A3, Isolated from Fermented Rice Bran in a Japanese Fermented Seafood Dish.</title>
        <authorList>
            <person name="Akuzawa S."/>
            <person name="Nagaoka J."/>
            <person name="Kanekatsu M."/>
            <person name="Kubota E."/>
            <person name="Ohtake R."/>
            <person name="Suzuki T."/>
            <person name="Kanesaki Y."/>
        </authorList>
    </citation>
    <scope>NUCLEOTIDE SEQUENCE [LARGE SCALE GENOMIC DNA]</scope>
    <source>
        <strain evidence="1 2">Heshi-A3</strain>
    </source>
</reference>
<reference evidence="2" key="2">
    <citation type="submission" date="2016-01" db="EMBL/GenBank/DDBJ databases">
        <title>Draft Genome Sequence of Paenibacillus amylolyticus Heshi-A3 that Was Isolated from Fermented Rice Bran with Aging Salted Mackerel, Which Was Named Heshiko as Traditional Fermented Seafood in Japan.</title>
        <authorList>
            <person name="Akuzawa S."/>
            <person name="Nakagawa J."/>
            <person name="Kanekatsu T."/>
            <person name="Kubota E."/>
            <person name="Ohtake R."/>
            <person name="Suzuki T."/>
            <person name="Kanesaki Y."/>
        </authorList>
    </citation>
    <scope>NUCLEOTIDE SEQUENCE [LARGE SCALE GENOMIC DNA]</scope>
    <source>
        <strain evidence="2">Heshi-A3</strain>
    </source>
</reference>
<evidence type="ECO:0000313" key="1">
    <source>
        <dbReference type="EMBL" id="GAS83214.1"/>
    </source>
</evidence>
<comment type="caution">
    <text evidence="1">The sequence shown here is derived from an EMBL/GenBank/DDBJ whole genome shotgun (WGS) entry which is preliminary data.</text>
</comment>
<sequence length="71" mass="8463">MTRFLLFFWKFLNCQYALSKGIVIETSDMVDLQTISDEKFVEMIYDYEMQRDLIENGTMIDGNLRVRTPDI</sequence>
<dbReference type="Proteomes" id="UP000069697">
    <property type="component" value="Unassembled WGS sequence"/>
</dbReference>
<organism evidence="1 2">
    <name type="scientific">Paenibacillus amylolyticus</name>
    <dbReference type="NCBI Taxonomy" id="1451"/>
    <lineage>
        <taxon>Bacteria</taxon>
        <taxon>Bacillati</taxon>
        <taxon>Bacillota</taxon>
        <taxon>Bacilli</taxon>
        <taxon>Bacillales</taxon>
        <taxon>Paenibacillaceae</taxon>
        <taxon>Paenibacillus</taxon>
    </lineage>
</organism>
<accession>A0A100VNQ5</accession>
<gene>
    <name evidence="1" type="ORF">PAHA3_3292</name>
</gene>
<name>A0A100VNQ5_PAEAM</name>
<proteinExistence type="predicted"/>
<protein>
    <submittedName>
        <fullName evidence="1">Uncharacterized protein</fullName>
    </submittedName>
</protein>
<dbReference type="AlphaFoldDB" id="A0A100VNQ5"/>
<evidence type="ECO:0000313" key="2">
    <source>
        <dbReference type="Proteomes" id="UP000069697"/>
    </source>
</evidence>
<dbReference type="EMBL" id="BCNV01000001">
    <property type="protein sequence ID" value="GAS83214.1"/>
    <property type="molecule type" value="Genomic_DNA"/>
</dbReference>